<dbReference type="OrthoDB" id="6426447at2759"/>
<reference evidence="3" key="1">
    <citation type="submission" date="2020-07" db="EMBL/GenBank/DDBJ databases">
        <title>Multicomponent nature underlies the extraordinary mechanical properties of spider dragline silk.</title>
        <authorList>
            <person name="Kono N."/>
            <person name="Nakamura H."/>
            <person name="Mori M."/>
            <person name="Yoshida Y."/>
            <person name="Ohtoshi R."/>
            <person name="Malay A.D."/>
            <person name="Moran D.A.P."/>
            <person name="Tomita M."/>
            <person name="Numata K."/>
            <person name="Arakawa K."/>
        </authorList>
    </citation>
    <scope>NUCLEOTIDE SEQUENCE</scope>
</reference>
<feature type="transmembrane region" description="Helical" evidence="1">
    <location>
        <begin position="246"/>
        <end position="268"/>
    </location>
</feature>
<keyword evidence="4" id="KW-1185">Reference proteome</keyword>
<evidence type="ECO:0000313" key="4">
    <source>
        <dbReference type="Proteomes" id="UP000887116"/>
    </source>
</evidence>
<feature type="chain" id="PRO_5036461739" evidence="2">
    <location>
        <begin position="27"/>
        <end position="277"/>
    </location>
</feature>
<organism evidence="3 4">
    <name type="scientific">Trichonephila clavata</name>
    <name type="common">Joro spider</name>
    <name type="synonym">Nephila clavata</name>
    <dbReference type="NCBI Taxonomy" id="2740835"/>
    <lineage>
        <taxon>Eukaryota</taxon>
        <taxon>Metazoa</taxon>
        <taxon>Ecdysozoa</taxon>
        <taxon>Arthropoda</taxon>
        <taxon>Chelicerata</taxon>
        <taxon>Arachnida</taxon>
        <taxon>Araneae</taxon>
        <taxon>Araneomorphae</taxon>
        <taxon>Entelegynae</taxon>
        <taxon>Araneoidea</taxon>
        <taxon>Nephilidae</taxon>
        <taxon>Trichonephila</taxon>
    </lineage>
</organism>
<evidence type="ECO:0000313" key="3">
    <source>
        <dbReference type="EMBL" id="GFR32691.1"/>
    </source>
</evidence>
<accession>A0A8X6K5R7</accession>
<dbReference type="EMBL" id="BMAO01019771">
    <property type="protein sequence ID" value="GFR32691.1"/>
    <property type="molecule type" value="Genomic_DNA"/>
</dbReference>
<protein>
    <submittedName>
        <fullName evidence="3">Uncharacterized protein</fullName>
    </submittedName>
</protein>
<dbReference type="AlphaFoldDB" id="A0A8X6K5R7"/>
<keyword evidence="2" id="KW-0732">Signal</keyword>
<keyword evidence="1" id="KW-0472">Membrane</keyword>
<feature type="signal peptide" evidence="2">
    <location>
        <begin position="1"/>
        <end position="26"/>
    </location>
</feature>
<comment type="caution">
    <text evidence="3">The sequence shown here is derived from an EMBL/GenBank/DDBJ whole genome shotgun (WGS) entry which is preliminary data.</text>
</comment>
<gene>
    <name evidence="3" type="primary">NCL1_48044</name>
    <name evidence="3" type="ORF">TNCT_106101</name>
</gene>
<proteinExistence type="predicted"/>
<sequence length="277" mass="29482">MDLHKSPNVSKTILLLVAALPCIVIAEIRCPGGKICPSSQKCCQVNAEYECCDLDVEIPEREEKIYTGIAMESTFAPSYQNTSGVIQNGVFDQCTPWNCDGTCCTEDGCCSFKNAECCSSEKCCPSLNTCCNDGCCPNYSTCCENGCCRLGYQCCNSGCCPSTSVCCEEKCCLHGSHCCNGRCCVSSSTCCGDICCSEGEKCCNGRCCGSSSTCCGDICCSEGEKCCNGWCCKKSERCGISSNTCINAAVVFTPAFTSLLILVAATFVSKSNFFKNQ</sequence>
<keyword evidence="1" id="KW-0812">Transmembrane</keyword>
<keyword evidence="1" id="KW-1133">Transmembrane helix</keyword>
<name>A0A8X6K5R7_TRICU</name>
<evidence type="ECO:0000256" key="2">
    <source>
        <dbReference type="SAM" id="SignalP"/>
    </source>
</evidence>
<dbReference type="Proteomes" id="UP000887116">
    <property type="component" value="Unassembled WGS sequence"/>
</dbReference>
<evidence type="ECO:0000256" key="1">
    <source>
        <dbReference type="SAM" id="Phobius"/>
    </source>
</evidence>